<protein>
    <submittedName>
        <fullName evidence="3">Uncharacterized protein</fullName>
    </submittedName>
</protein>
<feature type="region of interest" description="Disordered" evidence="2">
    <location>
        <begin position="95"/>
        <end position="115"/>
    </location>
</feature>
<reference evidence="3" key="1">
    <citation type="submission" date="2023-08" db="EMBL/GenBank/DDBJ databases">
        <authorList>
            <person name="Audoor S."/>
            <person name="Bilcke G."/>
        </authorList>
    </citation>
    <scope>NUCLEOTIDE SEQUENCE</scope>
</reference>
<dbReference type="AlphaFoldDB" id="A0AAD2G180"/>
<keyword evidence="4" id="KW-1185">Reference proteome</keyword>
<proteinExistence type="predicted"/>
<gene>
    <name evidence="3" type="ORF">CYCCA115_LOCUS17982</name>
</gene>
<feature type="compositionally biased region" description="Basic and acidic residues" evidence="2">
    <location>
        <begin position="212"/>
        <end position="232"/>
    </location>
</feature>
<feature type="region of interest" description="Disordered" evidence="2">
    <location>
        <begin position="207"/>
        <end position="242"/>
    </location>
</feature>
<accession>A0AAD2G180</accession>
<evidence type="ECO:0000256" key="2">
    <source>
        <dbReference type="SAM" id="MobiDB-lite"/>
    </source>
</evidence>
<sequence length="328" mass="37779">MESPPPSDRMIKTDLQESIESPTMVQDFIDDWSSDDGSMSCYEMMAGIETSVKSEDDDSRHSLQEMVSKSLIQIEGVMGEILNETSSSSNLRRRLMKRNSSRDTISSDGDVLPPPISLRTCSTMGSADMNLDGLQEELTNAEHEEKQNFKQTVMANVERISSELEDTRKSEEELKQKLDSLRERLAQRRELRNRITNASKIVKANADSMPKPTREHEEMREPSEEFKPEDFKASGSPATRKKGSWFSIFRGRRRRRQEEEERDQKQSMTCRNANELVISFKSSFAEHIVPIEEQQREHQERVKAGRRKRFATRGSWGSFIPASRMMQC</sequence>
<evidence type="ECO:0000256" key="1">
    <source>
        <dbReference type="SAM" id="Coils"/>
    </source>
</evidence>
<evidence type="ECO:0000313" key="3">
    <source>
        <dbReference type="EMBL" id="CAJ1959561.1"/>
    </source>
</evidence>
<keyword evidence="1" id="KW-0175">Coiled coil</keyword>
<feature type="coiled-coil region" evidence="1">
    <location>
        <begin position="124"/>
        <end position="198"/>
    </location>
</feature>
<organism evidence="3 4">
    <name type="scientific">Cylindrotheca closterium</name>
    <dbReference type="NCBI Taxonomy" id="2856"/>
    <lineage>
        <taxon>Eukaryota</taxon>
        <taxon>Sar</taxon>
        <taxon>Stramenopiles</taxon>
        <taxon>Ochrophyta</taxon>
        <taxon>Bacillariophyta</taxon>
        <taxon>Bacillariophyceae</taxon>
        <taxon>Bacillariophycidae</taxon>
        <taxon>Bacillariales</taxon>
        <taxon>Bacillariaceae</taxon>
        <taxon>Cylindrotheca</taxon>
    </lineage>
</organism>
<dbReference type="EMBL" id="CAKOGP040002003">
    <property type="protein sequence ID" value="CAJ1959561.1"/>
    <property type="molecule type" value="Genomic_DNA"/>
</dbReference>
<evidence type="ECO:0000313" key="4">
    <source>
        <dbReference type="Proteomes" id="UP001295423"/>
    </source>
</evidence>
<comment type="caution">
    <text evidence="3">The sequence shown here is derived from an EMBL/GenBank/DDBJ whole genome shotgun (WGS) entry which is preliminary data.</text>
</comment>
<name>A0AAD2G180_9STRA</name>
<dbReference type="Proteomes" id="UP001295423">
    <property type="component" value="Unassembled WGS sequence"/>
</dbReference>